<evidence type="ECO:0000313" key="3">
    <source>
        <dbReference type="Proteomes" id="UP001066276"/>
    </source>
</evidence>
<accession>A0AAV7WU43</accession>
<sequence>MLGTSVLSSPTGAHSSRRPAGLSAPQTSLPSRGAPRLSLGPASTRAAPPWAATPDAAGPLTLRALVLLQPPATPRPRSGTGQRAPRQGSLHDPEPPLPRFRASQIQSGPGRNQSGRPQQVSGVPGYPGPRPRLFATGFRGRSSDGPLTPVPSGGKGLFSGSLRSTCRLAPPPRRVALRERSPRPLCGLGPKQHRDRLPAQYSFGSSATGPQQEEGLLG</sequence>
<evidence type="ECO:0000313" key="2">
    <source>
        <dbReference type="EMBL" id="KAJ1216008.1"/>
    </source>
</evidence>
<feature type="compositionally biased region" description="Low complexity" evidence="1">
    <location>
        <begin position="41"/>
        <end position="59"/>
    </location>
</feature>
<comment type="caution">
    <text evidence="2">The sequence shown here is derived from an EMBL/GenBank/DDBJ whole genome shotgun (WGS) entry which is preliminary data.</text>
</comment>
<organism evidence="2 3">
    <name type="scientific">Pleurodeles waltl</name>
    <name type="common">Iberian ribbed newt</name>
    <dbReference type="NCBI Taxonomy" id="8319"/>
    <lineage>
        <taxon>Eukaryota</taxon>
        <taxon>Metazoa</taxon>
        <taxon>Chordata</taxon>
        <taxon>Craniata</taxon>
        <taxon>Vertebrata</taxon>
        <taxon>Euteleostomi</taxon>
        <taxon>Amphibia</taxon>
        <taxon>Batrachia</taxon>
        <taxon>Caudata</taxon>
        <taxon>Salamandroidea</taxon>
        <taxon>Salamandridae</taxon>
        <taxon>Pleurodelinae</taxon>
        <taxon>Pleurodeles</taxon>
    </lineage>
</organism>
<evidence type="ECO:0000256" key="1">
    <source>
        <dbReference type="SAM" id="MobiDB-lite"/>
    </source>
</evidence>
<feature type="compositionally biased region" description="Polar residues" evidence="1">
    <location>
        <begin position="1"/>
        <end position="14"/>
    </location>
</feature>
<gene>
    <name evidence="2" type="ORF">NDU88_003614</name>
</gene>
<dbReference type="AlphaFoldDB" id="A0AAV7WU43"/>
<dbReference type="Proteomes" id="UP001066276">
    <property type="component" value="Chromosome 1_1"/>
</dbReference>
<keyword evidence="3" id="KW-1185">Reference proteome</keyword>
<proteinExistence type="predicted"/>
<feature type="compositionally biased region" description="Polar residues" evidence="1">
    <location>
        <begin position="103"/>
        <end position="121"/>
    </location>
</feature>
<protein>
    <submittedName>
        <fullName evidence="2">Uncharacterized protein</fullName>
    </submittedName>
</protein>
<feature type="compositionally biased region" description="Polar residues" evidence="1">
    <location>
        <begin position="202"/>
        <end position="211"/>
    </location>
</feature>
<reference evidence="2" key="1">
    <citation type="journal article" date="2022" name="bioRxiv">
        <title>Sequencing and chromosome-scale assembly of the giantPleurodeles waltlgenome.</title>
        <authorList>
            <person name="Brown T."/>
            <person name="Elewa A."/>
            <person name="Iarovenko S."/>
            <person name="Subramanian E."/>
            <person name="Araus A.J."/>
            <person name="Petzold A."/>
            <person name="Susuki M."/>
            <person name="Suzuki K.-i.T."/>
            <person name="Hayashi T."/>
            <person name="Toyoda A."/>
            <person name="Oliveira C."/>
            <person name="Osipova E."/>
            <person name="Leigh N.D."/>
            <person name="Simon A."/>
            <person name="Yun M.H."/>
        </authorList>
    </citation>
    <scope>NUCLEOTIDE SEQUENCE</scope>
    <source>
        <strain evidence="2">20211129_DDA</strain>
        <tissue evidence="2">Liver</tissue>
    </source>
</reference>
<feature type="region of interest" description="Disordered" evidence="1">
    <location>
        <begin position="1"/>
        <end position="218"/>
    </location>
</feature>
<dbReference type="EMBL" id="JANPWB010000001">
    <property type="protein sequence ID" value="KAJ1216008.1"/>
    <property type="molecule type" value="Genomic_DNA"/>
</dbReference>
<name>A0AAV7WU43_PLEWA</name>